<name>A0A6L2NCY2_TANCI</name>
<dbReference type="GO" id="GO:0003964">
    <property type="term" value="F:RNA-directed DNA polymerase activity"/>
    <property type="evidence" value="ECO:0007669"/>
    <property type="project" value="UniProtKB-KW"/>
</dbReference>
<protein>
    <submittedName>
        <fullName evidence="2">Reverse transcriptase domain-containing protein</fullName>
    </submittedName>
</protein>
<feature type="compositionally biased region" description="Acidic residues" evidence="1">
    <location>
        <begin position="132"/>
        <end position="142"/>
    </location>
</feature>
<keyword evidence="2" id="KW-0548">Nucleotidyltransferase</keyword>
<organism evidence="2">
    <name type="scientific">Tanacetum cinerariifolium</name>
    <name type="common">Dalmatian daisy</name>
    <name type="synonym">Chrysanthemum cinerariifolium</name>
    <dbReference type="NCBI Taxonomy" id="118510"/>
    <lineage>
        <taxon>Eukaryota</taxon>
        <taxon>Viridiplantae</taxon>
        <taxon>Streptophyta</taxon>
        <taxon>Embryophyta</taxon>
        <taxon>Tracheophyta</taxon>
        <taxon>Spermatophyta</taxon>
        <taxon>Magnoliopsida</taxon>
        <taxon>eudicotyledons</taxon>
        <taxon>Gunneridae</taxon>
        <taxon>Pentapetalae</taxon>
        <taxon>asterids</taxon>
        <taxon>campanulids</taxon>
        <taxon>Asterales</taxon>
        <taxon>Asteraceae</taxon>
        <taxon>Asteroideae</taxon>
        <taxon>Anthemideae</taxon>
        <taxon>Anthemidinae</taxon>
        <taxon>Tanacetum</taxon>
    </lineage>
</organism>
<sequence length="169" mass="19145">MEALRTKIDSQFKDIKGEMKELRDGCNSYRGPHPSSKYDDNLIGGPKEEEANYAYEGYQGNYYGRSSGNWRDINHEMTTETPNLVKTTLPFHQHLKRYLMSPTLTNPCESSCGKTYDPPVNLNAKTTIIHDDSEDEADEAEKEVESSSSKQTKTNPPLSRHINQKGLIT</sequence>
<keyword evidence="2" id="KW-0695">RNA-directed DNA polymerase</keyword>
<keyword evidence="2" id="KW-0808">Transferase</keyword>
<gene>
    <name evidence="2" type="ORF">Tci_056094</name>
</gene>
<reference evidence="2" key="1">
    <citation type="journal article" date="2019" name="Sci. Rep.">
        <title>Draft genome of Tanacetum cinerariifolium, the natural source of mosquito coil.</title>
        <authorList>
            <person name="Yamashiro T."/>
            <person name="Shiraishi A."/>
            <person name="Satake H."/>
            <person name="Nakayama K."/>
        </authorList>
    </citation>
    <scope>NUCLEOTIDE SEQUENCE</scope>
</reference>
<dbReference type="AlphaFoldDB" id="A0A6L2NCY2"/>
<accession>A0A6L2NCY2</accession>
<proteinExistence type="predicted"/>
<feature type="region of interest" description="Disordered" evidence="1">
    <location>
        <begin position="131"/>
        <end position="169"/>
    </location>
</feature>
<feature type="region of interest" description="Disordered" evidence="1">
    <location>
        <begin position="26"/>
        <end position="45"/>
    </location>
</feature>
<evidence type="ECO:0000313" key="2">
    <source>
        <dbReference type="EMBL" id="GEU84116.1"/>
    </source>
</evidence>
<feature type="compositionally biased region" description="Basic and acidic residues" evidence="1">
    <location>
        <begin position="36"/>
        <end position="45"/>
    </location>
</feature>
<comment type="caution">
    <text evidence="2">The sequence shown here is derived from an EMBL/GenBank/DDBJ whole genome shotgun (WGS) entry which is preliminary data.</text>
</comment>
<evidence type="ECO:0000256" key="1">
    <source>
        <dbReference type="SAM" id="MobiDB-lite"/>
    </source>
</evidence>
<dbReference type="EMBL" id="BKCJ010008823">
    <property type="protein sequence ID" value="GEU84116.1"/>
    <property type="molecule type" value="Genomic_DNA"/>
</dbReference>